<protein>
    <submittedName>
        <fullName evidence="1">Uncharacterized protein</fullName>
    </submittedName>
</protein>
<gene>
    <name evidence="1" type="ORF">HGMM_F40B03C21</name>
</gene>
<name>H5SK47_9BACT</name>
<evidence type="ECO:0000313" key="1">
    <source>
        <dbReference type="EMBL" id="BAL56533.1"/>
    </source>
</evidence>
<organism evidence="1">
    <name type="scientific">uncultured Bacteroidota bacterium</name>
    <dbReference type="NCBI Taxonomy" id="152509"/>
    <lineage>
        <taxon>Bacteria</taxon>
        <taxon>Pseudomonadati</taxon>
        <taxon>Bacteroidota</taxon>
        <taxon>environmental samples</taxon>
    </lineage>
</organism>
<reference evidence="1" key="2">
    <citation type="journal article" date="2012" name="PLoS ONE">
        <title>A Deeply Branching Thermophilic Bacterium with an Ancient Acetyl-CoA Pathway Dominates a Subsurface Ecosystem.</title>
        <authorList>
            <person name="Takami H."/>
            <person name="Noguchi H."/>
            <person name="Takaki Y."/>
            <person name="Uchiyama I."/>
            <person name="Toyoda A."/>
            <person name="Nishi S."/>
            <person name="Chee G.-J."/>
            <person name="Arai W."/>
            <person name="Nunoura T."/>
            <person name="Itoh T."/>
            <person name="Hattori M."/>
            <person name="Takai K."/>
        </authorList>
    </citation>
    <scope>NUCLEOTIDE SEQUENCE</scope>
</reference>
<accession>H5SK47</accession>
<dbReference type="AlphaFoldDB" id="H5SK47"/>
<sequence>MLGEGVYIWGMRKWLSYPLGICWRGAGVALLSLLSAQSWQDVAGGTNFPVEVLFPWQGSLYVGGRFTAVGGSSLQANGIARYSSAGWSALGNPQGVSGTGHVYALTVYQGKLIVGGDFSGAGGGVCPKPCRVRSCYQYLECGRGGRKWLGHSSRRL</sequence>
<proteinExistence type="predicted"/>
<dbReference type="EMBL" id="AP011750">
    <property type="protein sequence ID" value="BAL56533.1"/>
    <property type="molecule type" value="Genomic_DNA"/>
</dbReference>
<reference evidence="1" key="1">
    <citation type="journal article" date="2005" name="Environ. Microbiol.">
        <title>Genetic and functional properties of uncultivated thermophilic crenarchaeotes from a subsurface gold mine as revealed by analysis of genome fragments.</title>
        <authorList>
            <person name="Nunoura T."/>
            <person name="Hirayama H."/>
            <person name="Takami H."/>
            <person name="Oida H."/>
            <person name="Nishi S."/>
            <person name="Shimamura S."/>
            <person name="Suzuki Y."/>
            <person name="Inagaki F."/>
            <person name="Takai K."/>
            <person name="Nealson K.H."/>
            <person name="Horikoshi K."/>
        </authorList>
    </citation>
    <scope>NUCLEOTIDE SEQUENCE</scope>
</reference>